<dbReference type="InterPro" id="IPR037523">
    <property type="entry name" value="VOC_core"/>
</dbReference>
<dbReference type="Proteomes" id="UP000440694">
    <property type="component" value="Unassembled WGS sequence"/>
</dbReference>
<dbReference type="Pfam" id="PF22677">
    <property type="entry name" value="Ble-like_N"/>
    <property type="match status" value="1"/>
</dbReference>
<dbReference type="InterPro" id="IPR053863">
    <property type="entry name" value="Glyoxy/Ble-like_N"/>
</dbReference>
<dbReference type="AlphaFoldDB" id="A0A6I3KKG2"/>
<proteinExistence type="predicted"/>
<dbReference type="PROSITE" id="PS51819">
    <property type="entry name" value="VOC"/>
    <property type="match status" value="1"/>
</dbReference>
<accession>A0A6I3KKG2</accession>
<evidence type="ECO:0000313" key="2">
    <source>
        <dbReference type="EMBL" id="MTD94222.1"/>
    </source>
</evidence>
<keyword evidence="3" id="KW-1185">Reference proteome</keyword>
<organism evidence="2 3">
    <name type="scientific">Hyphomicrobium album</name>
    <dbReference type="NCBI Taxonomy" id="2665159"/>
    <lineage>
        <taxon>Bacteria</taxon>
        <taxon>Pseudomonadati</taxon>
        <taxon>Pseudomonadota</taxon>
        <taxon>Alphaproteobacteria</taxon>
        <taxon>Hyphomicrobiales</taxon>
        <taxon>Hyphomicrobiaceae</taxon>
        <taxon>Hyphomicrobium</taxon>
    </lineage>
</organism>
<protein>
    <submittedName>
        <fullName evidence="2">VOC family protein</fullName>
    </submittedName>
</protein>
<evidence type="ECO:0000259" key="1">
    <source>
        <dbReference type="PROSITE" id="PS51819"/>
    </source>
</evidence>
<feature type="domain" description="VOC" evidence="1">
    <location>
        <begin position="4"/>
        <end position="120"/>
    </location>
</feature>
<dbReference type="InterPro" id="IPR029068">
    <property type="entry name" value="Glyas_Bleomycin-R_OHBP_Dase"/>
</dbReference>
<dbReference type="EMBL" id="WMBQ01000001">
    <property type="protein sequence ID" value="MTD94222.1"/>
    <property type="molecule type" value="Genomic_DNA"/>
</dbReference>
<reference evidence="2 3" key="1">
    <citation type="submission" date="2019-11" db="EMBL/GenBank/DDBJ databases">
        <title>Identification of a novel strain.</title>
        <authorList>
            <person name="Xu Q."/>
            <person name="Wang G."/>
        </authorList>
    </citation>
    <scope>NUCLEOTIDE SEQUENCE [LARGE SCALE GENOMIC DNA]</scope>
    <source>
        <strain evidence="3">xq</strain>
    </source>
</reference>
<evidence type="ECO:0000313" key="3">
    <source>
        <dbReference type="Proteomes" id="UP000440694"/>
    </source>
</evidence>
<gene>
    <name evidence="2" type="ORF">GIW81_07720</name>
</gene>
<dbReference type="RefSeq" id="WP_154738676.1">
    <property type="nucleotide sequence ID" value="NZ_WMBQ01000001.1"/>
</dbReference>
<name>A0A6I3KKG2_9HYPH</name>
<dbReference type="Gene3D" id="3.10.180.10">
    <property type="entry name" value="2,3-Dihydroxybiphenyl 1,2-Dioxygenase, domain 1"/>
    <property type="match status" value="1"/>
</dbReference>
<dbReference type="SUPFAM" id="SSF54593">
    <property type="entry name" value="Glyoxalase/Bleomycin resistance protein/Dihydroxybiphenyl dioxygenase"/>
    <property type="match status" value="1"/>
</dbReference>
<comment type="caution">
    <text evidence="2">The sequence shown here is derived from an EMBL/GenBank/DDBJ whole genome shotgun (WGS) entry which is preliminary data.</text>
</comment>
<sequence>MTVRLTRVILYVHDVDKLSAFYREAFGFVSVEEIAGEWAVLRAGAVELALHRVGAAYRGMTPAGDSNAKLVFAIDAPVADKRQALLQRGVPMGETKSYGASGPLCDGRDPEGNVFQLVGAVAA</sequence>